<accession>L8JZ05</accession>
<sequence length="43" mass="4867">MGIIGVTDNSQDFLMLKVNNINSKRGFIKQNGRYINRPGKSLK</sequence>
<evidence type="ECO:0000313" key="1">
    <source>
        <dbReference type="EMBL" id="ELR72874.1"/>
    </source>
</evidence>
<dbReference type="Proteomes" id="UP000011135">
    <property type="component" value="Unassembled WGS sequence"/>
</dbReference>
<dbReference type="STRING" id="1237149.C900_00835"/>
<organism evidence="1 2">
    <name type="scientific">Fulvivirga imtechensis AK7</name>
    <dbReference type="NCBI Taxonomy" id="1237149"/>
    <lineage>
        <taxon>Bacteria</taxon>
        <taxon>Pseudomonadati</taxon>
        <taxon>Bacteroidota</taxon>
        <taxon>Cytophagia</taxon>
        <taxon>Cytophagales</taxon>
        <taxon>Fulvivirgaceae</taxon>
        <taxon>Fulvivirga</taxon>
    </lineage>
</organism>
<dbReference type="AlphaFoldDB" id="L8JZ05"/>
<dbReference type="EMBL" id="AMZN01000014">
    <property type="protein sequence ID" value="ELR72874.1"/>
    <property type="molecule type" value="Genomic_DNA"/>
</dbReference>
<name>L8JZ05_9BACT</name>
<protein>
    <submittedName>
        <fullName evidence="1">Uncharacterized protein</fullName>
    </submittedName>
</protein>
<evidence type="ECO:0000313" key="2">
    <source>
        <dbReference type="Proteomes" id="UP000011135"/>
    </source>
</evidence>
<reference evidence="1 2" key="1">
    <citation type="submission" date="2012-12" db="EMBL/GenBank/DDBJ databases">
        <title>Genome assembly of Fulvivirga imtechensis AK7.</title>
        <authorList>
            <person name="Nupur N."/>
            <person name="Khatri I."/>
            <person name="Kumar R."/>
            <person name="Subramanian S."/>
            <person name="Pinnaka A."/>
        </authorList>
    </citation>
    <scope>NUCLEOTIDE SEQUENCE [LARGE SCALE GENOMIC DNA]</scope>
    <source>
        <strain evidence="1 2">AK7</strain>
    </source>
</reference>
<gene>
    <name evidence="1" type="ORF">C900_00835</name>
</gene>
<comment type="caution">
    <text evidence="1">The sequence shown here is derived from an EMBL/GenBank/DDBJ whole genome shotgun (WGS) entry which is preliminary data.</text>
</comment>
<proteinExistence type="predicted"/>
<keyword evidence="2" id="KW-1185">Reference proteome</keyword>